<feature type="domain" description="VOC" evidence="1">
    <location>
        <begin position="4"/>
        <end position="133"/>
    </location>
</feature>
<dbReference type="EMBL" id="MFWE01000025">
    <property type="protein sequence ID" value="OGJ09266.1"/>
    <property type="molecule type" value="Genomic_DNA"/>
</dbReference>
<dbReference type="InterPro" id="IPR037523">
    <property type="entry name" value="VOC_core"/>
</dbReference>
<proteinExistence type="predicted"/>
<dbReference type="InterPro" id="IPR029068">
    <property type="entry name" value="Glyas_Bleomycin-R_OHBP_Dase"/>
</dbReference>
<dbReference type="PANTHER" id="PTHR35006:SF2">
    <property type="entry name" value="GLYOXALASE FAMILY PROTEIN (AFU_ORTHOLOGUE AFUA_5G14830)"/>
    <property type="match status" value="1"/>
</dbReference>
<evidence type="ECO:0000313" key="2">
    <source>
        <dbReference type="EMBL" id="OGJ09266.1"/>
    </source>
</evidence>
<evidence type="ECO:0000313" key="3">
    <source>
        <dbReference type="Proteomes" id="UP000178975"/>
    </source>
</evidence>
<dbReference type="AlphaFoldDB" id="A0A1F6YSB7"/>
<organism evidence="2 3">
    <name type="scientific">Candidatus Nomurabacteria bacterium RIFOXYC2_FULL_36_19</name>
    <dbReference type="NCBI Taxonomy" id="1801806"/>
    <lineage>
        <taxon>Bacteria</taxon>
        <taxon>Candidatus Nomuraibacteriota</taxon>
    </lineage>
</organism>
<dbReference type="Pfam" id="PF00903">
    <property type="entry name" value="Glyoxalase"/>
    <property type="match status" value="1"/>
</dbReference>
<dbReference type="Proteomes" id="UP000178975">
    <property type="component" value="Unassembled WGS sequence"/>
</dbReference>
<evidence type="ECO:0000259" key="1">
    <source>
        <dbReference type="PROSITE" id="PS51819"/>
    </source>
</evidence>
<accession>A0A1F6YSB7</accession>
<sequence>MKNYLEHISLNVSNPEKSFPFYKDLFLFLDYKIIVEEKDCLAFRKTGTPDFWLSPTRAEYLSNKFHRRNTGLNHLAFMVSSKKEVDKFYNEFLKVRKIKSLYESPNLFPEYTPDYYAVYFEDPDRIKLEVLNRKN</sequence>
<dbReference type="SUPFAM" id="SSF54593">
    <property type="entry name" value="Glyoxalase/Bleomycin resistance protein/Dihydroxybiphenyl dioxygenase"/>
    <property type="match status" value="1"/>
</dbReference>
<protein>
    <recommendedName>
        <fullName evidence="1">VOC domain-containing protein</fullName>
    </recommendedName>
</protein>
<name>A0A1F6YSB7_9BACT</name>
<dbReference type="InterPro" id="IPR004360">
    <property type="entry name" value="Glyas_Fos-R_dOase_dom"/>
</dbReference>
<gene>
    <name evidence="2" type="ORF">A2456_00920</name>
</gene>
<comment type="caution">
    <text evidence="2">The sequence shown here is derived from an EMBL/GenBank/DDBJ whole genome shotgun (WGS) entry which is preliminary data.</text>
</comment>
<dbReference type="PANTHER" id="PTHR35006">
    <property type="entry name" value="GLYOXALASE FAMILY PROTEIN (AFU_ORTHOLOGUE AFUA_5G14830)"/>
    <property type="match status" value="1"/>
</dbReference>
<dbReference type="PROSITE" id="PS51819">
    <property type="entry name" value="VOC"/>
    <property type="match status" value="1"/>
</dbReference>
<dbReference type="Gene3D" id="3.10.180.10">
    <property type="entry name" value="2,3-Dihydroxybiphenyl 1,2-Dioxygenase, domain 1"/>
    <property type="match status" value="1"/>
</dbReference>
<reference evidence="2 3" key="1">
    <citation type="journal article" date="2016" name="Nat. Commun.">
        <title>Thousands of microbial genomes shed light on interconnected biogeochemical processes in an aquifer system.</title>
        <authorList>
            <person name="Anantharaman K."/>
            <person name="Brown C.T."/>
            <person name="Hug L.A."/>
            <person name="Sharon I."/>
            <person name="Castelle C.J."/>
            <person name="Probst A.J."/>
            <person name="Thomas B.C."/>
            <person name="Singh A."/>
            <person name="Wilkins M.J."/>
            <person name="Karaoz U."/>
            <person name="Brodie E.L."/>
            <person name="Williams K.H."/>
            <person name="Hubbard S.S."/>
            <person name="Banfield J.F."/>
        </authorList>
    </citation>
    <scope>NUCLEOTIDE SEQUENCE [LARGE SCALE GENOMIC DNA]</scope>
</reference>